<reference evidence="1 2" key="1">
    <citation type="submission" date="2018-11" db="EMBL/GenBank/DDBJ databases">
        <authorList>
            <consortium name="Pathogen Informatics"/>
        </authorList>
    </citation>
    <scope>NUCLEOTIDE SEQUENCE [LARGE SCALE GENOMIC DNA]</scope>
</reference>
<dbReference type="AlphaFoldDB" id="A0A3P7HZY9"/>
<organism evidence="1 2">
    <name type="scientific">Strongylus vulgaris</name>
    <name type="common">Blood worm</name>
    <dbReference type="NCBI Taxonomy" id="40348"/>
    <lineage>
        <taxon>Eukaryota</taxon>
        <taxon>Metazoa</taxon>
        <taxon>Ecdysozoa</taxon>
        <taxon>Nematoda</taxon>
        <taxon>Chromadorea</taxon>
        <taxon>Rhabditida</taxon>
        <taxon>Rhabditina</taxon>
        <taxon>Rhabditomorpha</taxon>
        <taxon>Strongyloidea</taxon>
        <taxon>Strongylidae</taxon>
        <taxon>Strongylus</taxon>
    </lineage>
</organism>
<sequence>MNKHHFKVAFNPIDPNAGLKGAKRRKSIHRYAYKIVPTDSLPPKVEQQIVVSNTLVVIVLSEPKPVGPKN</sequence>
<dbReference type="EMBL" id="UYYB01001421">
    <property type="protein sequence ID" value="VDM65800.1"/>
    <property type="molecule type" value="Genomic_DNA"/>
</dbReference>
<evidence type="ECO:0000313" key="1">
    <source>
        <dbReference type="EMBL" id="VDM65800.1"/>
    </source>
</evidence>
<name>A0A3P7HZY9_STRVU</name>
<gene>
    <name evidence="1" type="ORF">SVUK_LOCUS798</name>
</gene>
<accession>A0A3P7HZY9</accession>
<evidence type="ECO:0000313" key="2">
    <source>
        <dbReference type="Proteomes" id="UP000270094"/>
    </source>
</evidence>
<protein>
    <submittedName>
        <fullName evidence="1">Uncharacterized protein</fullName>
    </submittedName>
</protein>
<dbReference type="Proteomes" id="UP000270094">
    <property type="component" value="Unassembled WGS sequence"/>
</dbReference>
<proteinExistence type="predicted"/>
<keyword evidence="2" id="KW-1185">Reference proteome</keyword>